<accession>A0A520N369</accession>
<dbReference type="AlphaFoldDB" id="A0A520N369"/>
<evidence type="ECO:0000313" key="2">
    <source>
        <dbReference type="Proteomes" id="UP000315283"/>
    </source>
</evidence>
<organism evidence="1 2">
    <name type="scientific">SAR86 cluster bacterium</name>
    <dbReference type="NCBI Taxonomy" id="2030880"/>
    <lineage>
        <taxon>Bacteria</taxon>
        <taxon>Pseudomonadati</taxon>
        <taxon>Pseudomonadota</taxon>
        <taxon>Gammaproteobacteria</taxon>
        <taxon>SAR86 cluster</taxon>
    </lineage>
</organism>
<name>A0A520N369_9GAMM</name>
<evidence type="ECO:0000313" key="1">
    <source>
        <dbReference type="EMBL" id="RZO27934.1"/>
    </source>
</evidence>
<sequence length="344" mass="39683">MGVSKTRFTNHYIFCLIIFSITCFGKEFDELFTIYEPIDGASKIEKSINNSFNTMIYRLTGDSSPSNIWKIINAGNARKDFIKSYSIKNINNDSYLQVFFDKDLLIKKFNELSIPALGNSRPSILFLINIDNGSLKPYTLKNSQSNSKIDYLIKNSLKNLSNSRAIFLELPELDLSDIDILSSYSKLINSNDFLNSKYDSSEVIEINITKVGINNWQINGDIAFDYNDNDFNNYFIEKFERYVVNIIDQLLDKNIIETSKETITNITISNINNYDDYMRSKEKISNLVSTKNVDISSFEFNKISYQVDIYGDFDSFVNEVSGINFMNTIETNYSNQTLELDFIR</sequence>
<reference evidence="1 2" key="1">
    <citation type="submission" date="2019-02" db="EMBL/GenBank/DDBJ databases">
        <title>Prokaryotic population dynamics and viral predation in marine succession experiment using metagenomics: the confinement effect.</title>
        <authorList>
            <person name="Haro-Moreno J.M."/>
            <person name="Rodriguez-Valera F."/>
            <person name="Lopez-Perez M."/>
        </authorList>
    </citation>
    <scope>NUCLEOTIDE SEQUENCE [LARGE SCALE GENOMIC DNA]</scope>
    <source>
        <strain evidence="1">MED-G164</strain>
    </source>
</reference>
<dbReference type="EMBL" id="SHBJ01000023">
    <property type="protein sequence ID" value="RZO27934.1"/>
    <property type="molecule type" value="Genomic_DNA"/>
</dbReference>
<dbReference type="Pfam" id="PF09839">
    <property type="entry name" value="DUF2066"/>
    <property type="match status" value="1"/>
</dbReference>
<dbReference type="InterPro" id="IPR018642">
    <property type="entry name" value="DUF2066"/>
</dbReference>
<comment type="caution">
    <text evidence="1">The sequence shown here is derived from an EMBL/GenBank/DDBJ whole genome shotgun (WGS) entry which is preliminary data.</text>
</comment>
<proteinExistence type="predicted"/>
<protein>
    <submittedName>
        <fullName evidence="1">DUF2066 domain-containing protein</fullName>
    </submittedName>
</protein>
<gene>
    <name evidence="1" type="ORF">EVA97_03430</name>
</gene>
<dbReference type="Proteomes" id="UP000315283">
    <property type="component" value="Unassembled WGS sequence"/>
</dbReference>